<feature type="region of interest" description="Disordered" evidence="1">
    <location>
        <begin position="1"/>
        <end position="21"/>
    </location>
</feature>
<dbReference type="EMBL" id="CP011129">
    <property type="protein sequence ID" value="ALN82469.1"/>
    <property type="molecule type" value="Genomic_DNA"/>
</dbReference>
<evidence type="ECO:0000256" key="1">
    <source>
        <dbReference type="SAM" id="MobiDB-lite"/>
    </source>
</evidence>
<proteinExistence type="predicted"/>
<protein>
    <submittedName>
        <fullName evidence="2">Uncharacterized protein</fullName>
    </submittedName>
</protein>
<gene>
    <name evidence="2" type="ORF">LA76x_4360</name>
</gene>
<dbReference type="AlphaFoldDB" id="A0A0S2FG24"/>
<keyword evidence="3" id="KW-1185">Reference proteome</keyword>
<name>A0A0S2FG24_LYSAN</name>
<reference evidence="2 3" key="1">
    <citation type="journal article" date="2015" name="BMC Genomics">
        <title>Comparative genomics and metabolic profiling of the genus Lysobacter.</title>
        <authorList>
            <person name="de Bruijn I."/>
            <person name="Cheng X."/>
            <person name="de Jager V."/>
            <person name="Exposito R.G."/>
            <person name="Watrous J."/>
            <person name="Patel N."/>
            <person name="Postma J."/>
            <person name="Dorrestein P.C."/>
            <person name="Kobayashi D."/>
            <person name="Raaijmakers J.M."/>
        </authorList>
    </citation>
    <scope>NUCLEOTIDE SEQUENCE [LARGE SCALE GENOMIC DNA]</scope>
    <source>
        <strain evidence="2 3">76</strain>
    </source>
</reference>
<accession>A0A0S2FG24</accession>
<evidence type="ECO:0000313" key="3">
    <source>
        <dbReference type="Proteomes" id="UP000060787"/>
    </source>
</evidence>
<dbReference type="Proteomes" id="UP000060787">
    <property type="component" value="Chromosome"/>
</dbReference>
<feature type="region of interest" description="Disordered" evidence="1">
    <location>
        <begin position="29"/>
        <end position="48"/>
    </location>
</feature>
<organism evidence="2 3">
    <name type="scientific">Lysobacter antibioticus</name>
    <dbReference type="NCBI Taxonomy" id="84531"/>
    <lineage>
        <taxon>Bacteria</taxon>
        <taxon>Pseudomonadati</taxon>
        <taxon>Pseudomonadota</taxon>
        <taxon>Gammaproteobacteria</taxon>
        <taxon>Lysobacterales</taxon>
        <taxon>Lysobacteraceae</taxon>
        <taxon>Lysobacter</taxon>
    </lineage>
</organism>
<dbReference type="KEGG" id="lab:LA76x_4360"/>
<sequence length="48" mass="5434">MRHGRRRKCASSTDPNDGRERRFFSALAAARRSKPGRPPRNTATDPQP</sequence>
<evidence type="ECO:0000313" key="2">
    <source>
        <dbReference type="EMBL" id="ALN82469.1"/>
    </source>
</evidence>